<dbReference type="PANTHER" id="PTHR44196">
    <property type="entry name" value="DEHYDROGENASE/REDUCTASE SDR FAMILY MEMBER 7B"/>
    <property type="match status" value="1"/>
</dbReference>
<evidence type="ECO:0000313" key="3">
    <source>
        <dbReference type="EMBL" id="RHA76951.1"/>
    </source>
</evidence>
<comment type="similarity">
    <text evidence="1">Belongs to the short-chain dehydrogenases/reductases (SDR) family.</text>
</comment>
<dbReference type="InterPro" id="IPR002347">
    <property type="entry name" value="SDR_fam"/>
</dbReference>
<evidence type="ECO:0000313" key="4">
    <source>
        <dbReference type="Proteomes" id="UP000283855"/>
    </source>
</evidence>
<evidence type="ECO:0000256" key="2">
    <source>
        <dbReference type="ARBA" id="ARBA00023002"/>
    </source>
</evidence>
<dbReference type="Proteomes" id="UP000283855">
    <property type="component" value="Unassembled WGS sequence"/>
</dbReference>
<dbReference type="EMBL" id="QSFT01000008">
    <property type="protein sequence ID" value="RHA76951.1"/>
    <property type="molecule type" value="Genomic_DNA"/>
</dbReference>
<dbReference type="PRINTS" id="PR00081">
    <property type="entry name" value="GDHRDH"/>
</dbReference>
<gene>
    <name evidence="3" type="ORF">DW921_05390</name>
</gene>
<dbReference type="SUPFAM" id="SSF51735">
    <property type="entry name" value="NAD(P)-binding Rossmann-fold domains"/>
    <property type="match status" value="1"/>
</dbReference>
<name>A0A413T1V0_9BACT</name>
<accession>A0A413T1V0</accession>
<sequence length="247" mass="27747">MTKHSSQRIIIVGATSGIGREVALLLLKEGHQLGLAGRREEQLKELQKLAPDHIGIRSIDIRREEAANQLDELIGELGGMDLYLHCSGIGHQNYGLSPDIELDTLETNGTGFTRMVTVAFRYFARQGNGHIAVISSIAGTKGLGAAPAYSATKRFQNTYLDALEQLACMQHLSIRFTDIRPGFVATGLLNDGKHYPMLMNTAYVARKIVSALHHRRRIAVIDWRYRIMVFFWKLIPPFVWKRLPVRN</sequence>
<dbReference type="PANTHER" id="PTHR44196:SF3">
    <property type="entry name" value="SHORT CHAIN DEHYDROGENASE FAMILY PROTEIN"/>
    <property type="match status" value="1"/>
</dbReference>
<comment type="caution">
    <text evidence="3">The sequence shown here is derived from an EMBL/GenBank/DDBJ whole genome shotgun (WGS) entry which is preliminary data.</text>
</comment>
<organism evidence="3 4">
    <name type="scientific">Phocaeicola coprophilus</name>
    <dbReference type="NCBI Taxonomy" id="387090"/>
    <lineage>
        <taxon>Bacteria</taxon>
        <taxon>Pseudomonadati</taxon>
        <taxon>Bacteroidota</taxon>
        <taxon>Bacteroidia</taxon>
        <taxon>Bacteroidales</taxon>
        <taxon>Bacteroidaceae</taxon>
        <taxon>Phocaeicola</taxon>
    </lineage>
</organism>
<dbReference type="RefSeq" id="WP_008140367.1">
    <property type="nucleotide sequence ID" value="NZ_CABJGD010000008.1"/>
</dbReference>
<keyword evidence="2" id="KW-0560">Oxidoreductase</keyword>
<protein>
    <submittedName>
        <fullName evidence="3">SDR family NAD(P)-dependent oxidoreductase</fullName>
    </submittedName>
</protein>
<reference evidence="3 4" key="1">
    <citation type="submission" date="2018-08" db="EMBL/GenBank/DDBJ databases">
        <title>A genome reference for cultivated species of the human gut microbiota.</title>
        <authorList>
            <person name="Zou Y."/>
            <person name="Xue W."/>
            <person name="Luo G."/>
        </authorList>
    </citation>
    <scope>NUCLEOTIDE SEQUENCE [LARGE SCALE GENOMIC DNA]</scope>
    <source>
        <strain evidence="3 4">AM42-38</strain>
    </source>
</reference>
<dbReference type="AlphaFoldDB" id="A0A413T1V0"/>
<dbReference type="GO" id="GO:0016020">
    <property type="term" value="C:membrane"/>
    <property type="evidence" value="ECO:0007669"/>
    <property type="project" value="TreeGrafter"/>
</dbReference>
<proteinExistence type="inferred from homology"/>
<dbReference type="GO" id="GO:0016491">
    <property type="term" value="F:oxidoreductase activity"/>
    <property type="evidence" value="ECO:0007669"/>
    <property type="project" value="UniProtKB-KW"/>
</dbReference>
<evidence type="ECO:0000256" key="1">
    <source>
        <dbReference type="ARBA" id="ARBA00006484"/>
    </source>
</evidence>
<dbReference type="Pfam" id="PF00106">
    <property type="entry name" value="adh_short"/>
    <property type="match status" value="1"/>
</dbReference>
<dbReference type="InterPro" id="IPR036291">
    <property type="entry name" value="NAD(P)-bd_dom_sf"/>
</dbReference>
<dbReference type="Gene3D" id="3.40.50.720">
    <property type="entry name" value="NAD(P)-binding Rossmann-like Domain"/>
    <property type="match status" value="1"/>
</dbReference>
<dbReference type="GeneID" id="78405027"/>